<dbReference type="InterPro" id="IPR000524">
    <property type="entry name" value="Tscrpt_reg_HTH_GntR"/>
</dbReference>
<dbReference type="EMBL" id="BAABEO010000026">
    <property type="protein sequence ID" value="GAA3699714.1"/>
    <property type="molecule type" value="Genomic_DNA"/>
</dbReference>
<dbReference type="InterPro" id="IPR011711">
    <property type="entry name" value="GntR_C"/>
</dbReference>
<dbReference type="Pfam" id="PF07729">
    <property type="entry name" value="FCD"/>
    <property type="match status" value="1"/>
</dbReference>
<comment type="caution">
    <text evidence="5">The sequence shown here is derived from an EMBL/GenBank/DDBJ whole genome shotgun (WGS) entry which is preliminary data.</text>
</comment>
<protein>
    <recommendedName>
        <fullName evidence="4">HTH gntR-type domain-containing protein</fullName>
    </recommendedName>
</protein>
<dbReference type="InterPro" id="IPR008920">
    <property type="entry name" value="TF_FadR/GntR_C"/>
</dbReference>
<dbReference type="SUPFAM" id="SSF48008">
    <property type="entry name" value="GntR ligand-binding domain-like"/>
    <property type="match status" value="1"/>
</dbReference>
<dbReference type="PANTHER" id="PTHR43537:SF5">
    <property type="entry name" value="UXU OPERON TRANSCRIPTIONAL REGULATOR"/>
    <property type="match status" value="1"/>
</dbReference>
<dbReference type="PANTHER" id="PTHR43537">
    <property type="entry name" value="TRANSCRIPTIONAL REGULATOR, GNTR FAMILY"/>
    <property type="match status" value="1"/>
</dbReference>
<dbReference type="InterPro" id="IPR036388">
    <property type="entry name" value="WH-like_DNA-bd_sf"/>
</dbReference>
<evidence type="ECO:0000259" key="4">
    <source>
        <dbReference type="PROSITE" id="PS50949"/>
    </source>
</evidence>
<gene>
    <name evidence="5" type="ORF">GCM10023081_40680</name>
</gene>
<evidence type="ECO:0000256" key="2">
    <source>
        <dbReference type="ARBA" id="ARBA00023125"/>
    </source>
</evidence>
<evidence type="ECO:0000313" key="6">
    <source>
        <dbReference type="Proteomes" id="UP001500752"/>
    </source>
</evidence>
<keyword evidence="2" id="KW-0238">DNA-binding</keyword>
<keyword evidence="6" id="KW-1185">Reference proteome</keyword>
<evidence type="ECO:0000256" key="1">
    <source>
        <dbReference type="ARBA" id="ARBA00023015"/>
    </source>
</evidence>
<dbReference type="PROSITE" id="PS50949">
    <property type="entry name" value="HTH_GNTR"/>
    <property type="match status" value="1"/>
</dbReference>
<sequence>MSRYISEAAAVQVARVIEDEIIANRWESGHFIGRRQELAARYSVAPATLSEAIQLLRSRGLVDAKPGPGGGIFVTDASPFTVLSDELLSLRESPATLNNSLRVLDALDGAILHDAIEHASAQDVRELRLRAQSLEAAWEDSSREHEIWALHARIAKISPNELLRSLYLNLVDFITQRYSEENTAPATPQRLQTHLDFVAAIERRDHKLGSEALRLHTKESVDGVADEGS</sequence>
<dbReference type="Pfam" id="PF00392">
    <property type="entry name" value="GntR"/>
    <property type="match status" value="1"/>
</dbReference>
<proteinExistence type="predicted"/>
<dbReference type="Proteomes" id="UP001500752">
    <property type="component" value="Unassembled WGS sequence"/>
</dbReference>
<organism evidence="5 6">
    <name type="scientific">Arthrobacter ginkgonis</name>
    <dbReference type="NCBI Taxonomy" id="1630594"/>
    <lineage>
        <taxon>Bacteria</taxon>
        <taxon>Bacillati</taxon>
        <taxon>Actinomycetota</taxon>
        <taxon>Actinomycetes</taxon>
        <taxon>Micrococcales</taxon>
        <taxon>Micrococcaceae</taxon>
        <taxon>Arthrobacter</taxon>
    </lineage>
</organism>
<keyword evidence="3" id="KW-0804">Transcription</keyword>
<evidence type="ECO:0000256" key="3">
    <source>
        <dbReference type="ARBA" id="ARBA00023163"/>
    </source>
</evidence>
<feature type="domain" description="HTH gntR-type" evidence="4">
    <location>
        <begin position="7"/>
        <end position="77"/>
    </location>
</feature>
<dbReference type="SUPFAM" id="SSF46785">
    <property type="entry name" value="Winged helix' DNA-binding domain"/>
    <property type="match status" value="1"/>
</dbReference>
<accession>A0ABP7D1V5</accession>
<dbReference type="InterPro" id="IPR036390">
    <property type="entry name" value="WH_DNA-bd_sf"/>
</dbReference>
<dbReference type="Gene3D" id="1.20.120.530">
    <property type="entry name" value="GntR ligand-binding domain-like"/>
    <property type="match status" value="1"/>
</dbReference>
<dbReference type="Gene3D" id="1.10.10.10">
    <property type="entry name" value="Winged helix-like DNA-binding domain superfamily/Winged helix DNA-binding domain"/>
    <property type="match status" value="1"/>
</dbReference>
<dbReference type="SMART" id="SM00345">
    <property type="entry name" value="HTH_GNTR"/>
    <property type="match status" value="1"/>
</dbReference>
<name>A0ABP7D1V5_9MICC</name>
<reference evidence="6" key="1">
    <citation type="journal article" date="2019" name="Int. J. Syst. Evol. Microbiol.">
        <title>The Global Catalogue of Microorganisms (GCM) 10K type strain sequencing project: providing services to taxonomists for standard genome sequencing and annotation.</title>
        <authorList>
            <consortium name="The Broad Institute Genomics Platform"/>
            <consortium name="The Broad Institute Genome Sequencing Center for Infectious Disease"/>
            <person name="Wu L."/>
            <person name="Ma J."/>
        </authorList>
    </citation>
    <scope>NUCLEOTIDE SEQUENCE [LARGE SCALE GENOMIC DNA]</scope>
    <source>
        <strain evidence="6">JCM 30742</strain>
    </source>
</reference>
<evidence type="ECO:0000313" key="5">
    <source>
        <dbReference type="EMBL" id="GAA3699714.1"/>
    </source>
</evidence>
<keyword evidence="1" id="KW-0805">Transcription regulation</keyword>